<keyword evidence="2" id="KW-1185">Reference proteome</keyword>
<evidence type="ECO:0000313" key="1">
    <source>
        <dbReference type="EMBL" id="KAJ7519693.1"/>
    </source>
</evidence>
<sequence length="117" mass="13754">MYGTRRGIKKTSEWVSLSVAYSLNMLKIQYLEIGEINIPIFKVYQRFISFTFLAYINQDPIIPMSFLLYRLLVVSFKVCLLDIYRLTSLTVSFFIPSLCLPLRAVLMRELLRDNARM</sequence>
<gene>
    <name evidence="1" type="ORF">O6H91_20G051000</name>
</gene>
<dbReference type="Proteomes" id="UP001162992">
    <property type="component" value="Chromosome 20"/>
</dbReference>
<proteinExistence type="predicted"/>
<comment type="caution">
    <text evidence="1">The sequence shown here is derived from an EMBL/GenBank/DDBJ whole genome shotgun (WGS) entry which is preliminary data.</text>
</comment>
<evidence type="ECO:0000313" key="2">
    <source>
        <dbReference type="Proteomes" id="UP001162992"/>
    </source>
</evidence>
<protein>
    <submittedName>
        <fullName evidence="1">Uncharacterized protein</fullName>
    </submittedName>
</protein>
<dbReference type="EMBL" id="CM055111">
    <property type="protein sequence ID" value="KAJ7519693.1"/>
    <property type="molecule type" value="Genomic_DNA"/>
</dbReference>
<accession>A0ACC2AQ90</accession>
<reference evidence="2" key="1">
    <citation type="journal article" date="2024" name="Proc. Natl. Acad. Sci. U.S.A.">
        <title>Extraordinary preservation of gene collinearity over three hundred million years revealed in homosporous lycophytes.</title>
        <authorList>
            <person name="Li C."/>
            <person name="Wickell D."/>
            <person name="Kuo L.Y."/>
            <person name="Chen X."/>
            <person name="Nie B."/>
            <person name="Liao X."/>
            <person name="Peng D."/>
            <person name="Ji J."/>
            <person name="Jenkins J."/>
            <person name="Williams M."/>
            <person name="Shu S."/>
            <person name="Plott C."/>
            <person name="Barry K."/>
            <person name="Rajasekar S."/>
            <person name="Grimwood J."/>
            <person name="Han X."/>
            <person name="Sun S."/>
            <person name="Hou Z."/>
            <person name="He W."/>
            <person name="Dai G."/>
            <person name="Sun C."/>
            <person name="Schmutz J."/>
            <person name="Leebens-Mack J.H."/>
            <person name="Li F.W."/>
            <person name="Wang L."/>
        </authorList>
    </citation>
    <scope>NUCLEOTIDE SEQUENCE [LARGE SCALE GENOMIC DNA]</scope>
    <source>
        <strain evidence="2">cv. PW_Plant_1</strain>
    </source>
</reference>
<name>A0ACC2AQ90_DIPCM</name>
<organism evidence="1 2">
    <name type="scientific">Diphasiastrum complanatum</name>
    <name type="common">Issler's clubmoss</name>
    <name type="synonym">Lycopodium complanatum</name>
    <dbReference type="NCBI Taxonomy" id="34168"/>
    <lineage>
        <taxon>Eukaryota</taxon>
        <taxon>Viridiplantae</taxon>
        <taxon>Streptophyta</taxon>
        <taxon>Embryophyta</taxon>
        <taxon>Tracheophyta</taxon>
        <taxon>Lycopodiopsida</taxon>
        <taxon>Lycopodiales</taxon>
        <taxon>Lycopodiaceae</taxon>
        <taxon>Lycopodioideae</taxon>
        <taxon>Diphasiastrum</taxon>
    </lineage>
</organism>